<evidence type="ECO:0000313" key="3">
    <source>
        <dbReference type="EMBL" id="KAA3437084.1"/>
    </source>
</evidence>
<feature type="domain" description="HTH cro/C1-type" evidence="2">
    <location>
        <begin position="19"/>
        <end position="73"/>
    </location>
</feature>
<dbReference type="Gene3D" id="1.10.260.40">
    <property type="entry name" value="lambda repressor-like DNA-binding domains"/>
    <property type="match status" value="1"/>
</dbReference>
<dbReference type="PANTHER" id="PTHR46797:SF1">
    <property type="entry name" value="METHYLPHOSPHONATE SYNTHASE"/>
    <property type="match status" value="1"/>
</dbReference>
<organism evidence="3 4">
    <name type="scientific">Rufibacter hautae</name>
    <dbReference type="NCBI Taxonomy" id="2595005"/>
    <lineage>
        <taxon>Bacteria</taxon>
        <taxon>Pseudomonadati</taxon>
        <taxon>Bacteroidota</taxon>
        <taxon>Cytophagia</taxon>
        <taxon>Cytophagales</taxon>
        <taxon>Hymenobacteraceae</taxon>
        <taxon>Rufibacter</taxon>
    </lineage>
</organism>
<dbReference type="EMBL" id="VKKY01000003">
    <property type="protein sequence ID" value="KAA3437084.1"/>
    <property type="molecule type" value="Genomic_DNA"/>
</dbReference>
<proteinExistence type="predicted"/>
<dbReference type="GO" id="GO:0003677">
    <property type="term" value="F:DNA binding"/>
    <property type="evidence" value="ECO:0007669"/>
    <property type="project" value="UniProtKB-KW"/>
</dbReference>
<protein>
    <submittedName>
        <fullName evidence="3">Helix-turn-helix transcriptional regulator</fullName>
    </submittedName>
</protein>
<dbReference type="GO" id="GO:0003700">
    <property type="term" value="F:DNA-binding transcription factor activity"/>
    <property type="evidence" value="ECO:0007669"/>
    <property type="project" value="TreeGrafter"/>
</dbReference>
<dbReference type="InterPro" id="IPR050807">
    <property type="entry name" value="TransReg_Diox_bact_type"/>
</dbReference>
<dbReference type="PROSITE" id="PS50943">
    <property type="entry name" value="HTH_CROC1"/>
    <property type="match status" value="1"/>
</dbReference>
<keyword evidence="1" id="KW-0238">DNA-binding</keyword>
<reference evidence="3 4" key="1">
    <citation type="submission" date="2019-07" db="EMBL/GenBank/DDBJ databases">
        <title>Rufibacter sp. nov., isolated from lake sediment.</title>
        <authorList>
            <person name="Qu J.-H."/>
        </authorList>
    </citation>
    <scope>NUCLEOTIDE SEQUENCE [LARGE SCALE GENOMIC DNA]</scope>
    <source>
        <strain evidence="3 4">NBS58-1</strain>
    </source>
</reference>
<keyword evidence="4" id="KW-1185">Reference proteome</keyword>
<sequence>MPPLGVKYPKKIELFGDHLRRLRERKGFSQQALADTADITKITVLRIENGRNAPTLDILLSLSEALEIPLSELMKFDEDGH</sequence>
<comment type="caution">
    <text evidence="3">The sequence shown here is derived from an EMBL/GenBank/DDBJ whole genome shotgun (WGS) entry which is preliminary data.</text>
</comment>
<dbReference type="GO" id="GO:0005829">
    <property type="term" value="C:cytosol"/>
    <property type="evidence" value="ECO:0007669"/>
    <property type="project" value="TreeGrafter"/>
</dbReference>
<evidence type="ECO:0000256" key="1">
    <source>
        <dbReference type="ARBA" id="ARBA00023125"/>
    </source>
</evidence>
<dbReference type="CDD" id="cd00093">
    <property type="entry name" value="HTH_XRE"/>
    <property type="match status" value="1"/>
</dbReference>
<dbReference type="AlphaFoldDB" id="A0A5B6TDJ2"/>
<dbReference type="SMART" id="SM00530">
    <property type="entry name" value="HTH_XRE"/>
    <property type="match status" value="1"/>
</dbReference>
<evidence type="ECO:0000313" key="4">
    <source>
        <dbReference type="Proteomes" id="UP000324133"/>
    </source>
</evidence>
<evidence type="ECO:0000259" key="2">
    <source>
        <dbReference type="PROSITE" id="PS50943"/>
    </source>
</evidence>
<accession>A0A5B6TDJ2</accession>
<dbReference type="RefSeq" id="WP_149093025.1">
    <property type="nucleotide sequence ID" value="NZ_VKKY01000003.1"/>
</dbReference>
<dbReference type="PANTHER" id="PTHR46797">
    <property type="entry name" value="HTH-TYPE TRANSCRIPTIONAL REGULATOR"/>
    <property type="match status" value="1"/>
</dbReference>
<dbReference type="SUPFAM" id="SSF47413">
    <property type="entry name" value="lambda repressor-like DNA-binding domains"/>
    <property type="match status" value="1"/>
</dbReference>
<gene>
    <name evidence="3" type="ORF">FOA19_22195</name>
</gene>
<dbReference type="InterPro" id="IPR001387">
    <property type="entry name" value="Cro/C1-type_HTH"/>
</dbReference>
<dbReference type="InterPro" id="IPR010982">
    <property type="entry name" value="Lambda_DNA-bd_dom_sf"/>
</dbReference>
<dbReference type="Pfam" id="PF01381">
    <property type="entry name" value="HTH_3"/>
    <property type="match status" value="1"/>
</dbReference>
<dbReference type="OrthoDB" id="680346at2"/>
<name>A0A5B6TDJ2_9BACT</name>
<dbReference type="Proteomes" id="UP000324133">
    <property type="component" value="Unassembled WGS sequence"/>
</dbReference>